<dbReference type="Proteomes" id="UP000267027">
    <property type="component" value="Unassembled WGS sequence"/>
</dbReference>
<evidence type="ECO:0000313" key="3">
    <source>
        <dbReference type="WBParaSite" id="ACOC_0001163401-mRNA-1"/>
    </source>
</evidence>
<dbReference type="STRING" id="334426.A0A158PLP4"/>
<sequence>MEERIKPVLTLNDRAGLRLISGASKPCSLSLSSSWTGSTSSEWFDYLLAGWDAVVERLKIETIGFDILVEGQCFIDGPKEENTLSVLSMSYKMASDTRNNAKEAFQAAFRKDFQAFHPCEELTSICANAERFIGKRGEKSIYLTQVLGSENMTVRLDYFPLRSRLVNIPHIAVFDMLNSGENARAYGCSTKPVDNVAARCWIAGACGAHVSGWTDTMVTLINDIRPVFLGDNLIYHASSSNGICMEFL</sequence>
<evidence type="ECO:0000313" key="2">
    <source>
        <dbReference type="Proteomes" id="UP000267027"/>
    </source>
</evidence>
<organism evidence="3">
    <name type="scientific">Angiostrongylus costaricensis</name>
    <name type="common">Nematode worm</name>
    <dbReference type="NCBI Taxonomy" id="334426"/>
    <lineage>
        <taxon>Eukaryota</taxon>
        <taxon>Metazoa</taxon>
        <taxon>Ecdysozoa</taxon>
        <taxon>Nematoda</taxon>
        <taxon>Chromadorea</taxon>
        <taxon>Rhabditida</taxon>
        <taxon>Rhabditina</taxon>
        <taxon>Rhabditomorpha</taxon>
        <taxon>Strongyloidea</taxon>
        <taxon>Metastrongylidae</taxon>
        <taxon>Angiostrongylus</taxon>
    </lineage>
</organism>
<dbReference type="EMBL" id="UYYA01004744">
    <property type="protein sequence ID" value="VDM63220.1"/>
    <property type="molecule type" value="Genomic_DNA"/>
</dbReference>
<protein>
    <submittedName>
        <fullName evidence="3">DUF2163 domain-containing protein</fullName>
    </submittedName>
</protein>
<keyword evidence="2" id="KW-1185">Reference proteome</keyword>
<name>A0A158PLP4_ANGCS</name>
<dbReference type="OrthoDB" id="187738at2759"/>
<reference evidence="1 2" key="2">
    <citation type="submission" date="2018-11" db="EMBL/GenBank/DDBJ databases">
        <authorList>
            <consortium name="Pathogen Informatics"/>
        </authorList>
    </citation>
    <scope>NUCLEOTIDE SEQUENCE [LARGE SCALE GENOMIC DNA]</scope>
    <source>
        <strain evidence="1 2">Costa Rica</strain>
    </source>
</reference>
<dbReference type="AlphaFoldDB" id="A0A158PLP4"/>
<proteinExistence type="predicted"/>
<dbReference type="WBParaSite" id="ACOC_0001163401-mRNA-1">
    <property type="protein sequence ID" value="ACOC_0001163401-mRNA-1"/>
    <property type="gene ID" value="ACOC_0001163401"/>
</dbReference>
<reference evidence="3" key="1">
    <citation type="submission" date="2016-04" db="UniProtKB">
        <authorList>
            <consortium name="WormBaseParasite"/>
        </authorList>
    </citation>
    <scope>IDENTIFICATION</scope>
</reference>
<evidence type="ECO:0000313" key="1">
    <source>
        <dbReference type="EMBL" id="VDM63220.1"/>
    </source>
</evidence>
<gene>
    <name evidence="1" type="ORF">ACOC_LOCUS11635</name>
</gene>
<accession>A0A158PLP4</accession>